<dbReference type="Proteomes" id="UP000275865">
    <property type="component" value="Unassembled WGS sequence"/>
</dbReference>
<dbReference type="GO" id="GO:0042802">
    <property type="term" value="F:identical protein binding"/>
    <property type="evidence" value="ECO:0007669"/>
    <property type="project" value="UniProtKB-ARBA"/>
</dbReference>
<dbReference type="RefSeq" id="WP_120688027.1">
    <property type="nucleotide sequence ID" value="NZ_RAZT01000002.1"/>
</dbReference>
<sequence>MELRDTDRALVQAATAVAKLRCRSENHTVAAAARTADGRVFTGVNLYHFTGGPCAEVVAIGAAATQGATELETIVAVGDRGRGVIPPCGRCRQVLLDYFPSIRVIVGPADALRVVSIGDLLPDTYVWADHQLDATADPVPAPRPGD</sequence>
<dbReference type="Pfam" id="PF00383">
    <property type="entry name" value="dCMP_cyt_deam_1"/>
    <property type="match status" value="1"/>
</dbReference>
<dbReference type="GO" id="GO:0055086">
    <property type="term" value="P:nucleobase-containing small molecule metabolic process"/>
    <property type="evidence" value="ECO:0007669"/>
    <property type="project" value="UniProtKB-ARBA"/>
</dbReference>
<dbReference type="PROSITE" id="PS00903">
    <property type="entry name" value="CYT_DCMP_DEAMINASES_1"/>
    <property type="match status" value="1"/>
</dbReference>
<comment type="similarity">
    <text evidence="1">Belongs to the cytidine and deoxycytidylate deaminase family.</text>
</comment>
<dbReference type="Gene3D" id="3.40.140.10">
    <property type="entry name" value="Cytidine Deaminase, domain 2"/>
    <property type="match status" value="1"/>
</dbReference>
<dbReference type="GO" id="GO:0072527">
    <property type="term" value="P:pyrimidine-containing compound metabolic process"/>
    <property type="evidence" value="ECO:0007669"/>
    <property type="project" value="UniProtKB-ARBA"/>
</dbReference>
<evidence type="ECO:0000313" key="7">
    <source>
        <dbReference type="Proteomes" id="UP000275865"/>
    </source>
</evidence>
<comment type="caution">
    <text evidence="6">The sequence shown here is derived from an EMBL/GenBank/DDBJ whole genome shotgun (WGS) entry which is preliminary data.</text>
</comment>
<dbReference type="PANTHER" id="PTHR11644">
    <property type="entry name" value="CYTIDINE DEAMINASE"/>
    <property type="match status" value="1"/>
</dbReference>
<evidence type="ECO:0000256" key="4">
    <source>
        <dbReference type="ARBA" id="ARBA00022833"/>
    </source>
</evidence>
<accession>A0A3A9YDY6</accession>
<gene>
    <name evidence="6" type="ORF">D7044_04190</name>
</gene>
<dbReference type="AlphaFoldDB" id="A0A3A9YDY6"/>
<organism evidence="6 7">
    <name type="scientific">Micromonospora musae</name>
    <dbReference type="NCBI Taxonomy" id="1894970"/>
    <lineage>
        <taxon>Bacteria</taxon>
        <taxon>Bacillati</taxon>
        <taxon>Actinomycetota</taxon>
        <taxon>Actinomycetes</taxon>
        <taxon>Micromonosporales</taxon>
        <taxon>Micromonosporaceae</taxon>
        <taxon>Micromonospora</taxon>
    </lineage>
</organism>
<evidence type="ECO:0000259" key="5">
    <source>
        <dbReference type="PROSITE" id="PS51747"/>
    </source>
</evidence>
<dbReference type="InterPro" id="IPR016192">
    <property type="entry name" value="APOBEC/CMP_deaminase_Zn-bd"/>
</dbReference>
<dbReference type="SUPFAM" id="SSF53927">
    <property type="entry name" value="Cytidine deaminase-like"/>
    <property type="match status" value="1"/>
</dbReference>
<dbReference type="EMBL" id="RAZT01000002">
    <property type="protein sequence ID" value="RKN35378.1"/>
    <property type="molecule type" value="Genomic_DNA"/>
</dbReference>
<evidence type="ECO:0000256" key="3">
    <source>
        <dbReference type="ARBA" id="ARBA00022801"/>
    </source>
</evidence>
<dbReference type="GO" id="GO:0004126">
    <property type="term" value="F:cytidine deaminase activity"/>
    <property type="evidence" value="ECO:0007669"/>
    <property type="project" value="UniProtKB-ARBA"/>
</dbReference>
<evidence type="ECO:0000313" key="6">
    <source>
        <dbReference type="EMBL" id="RKN35378.1"/>
    </source>
</evidence>
<keyword evidence="2" id="KW-0479">Metal-binding</keyword>
<reference evidence="6 7" key="1">
    <citation type="submission" date="2018-09" db="EMBL/GenBank/DDBJ databases">
        <title>Micromonospora sp. nov. MS1-9, isolated from a root of Musa sp.</title>
        <authorList>
            <person name="Kuncharoen N."/>
            <person name="Kudo T."/>
            <person name="Ohkuma M."/>
            <person name="Yuki M."/>
            <person name="Tanasupawat S."/>
        </authorList>
    </citation>
    <scope>NUCLEOTIDE SEQUENCE [LARGE SCALE GENOMIC DNA]</scope>
    <source>
        <strain evidence="6 7">MS1-9</strain>
    </source>
</reference>
<keyword evidence="4" id="KW-0862">Zinc</keyword>
<evidence type="ECO:0000256" key="2">
    <source>
        <dbReference type="ARBA" id="ARBA00022723"/>
    </source>
</evidence>
<dbReference type="GO" id="GO:0005829">
    <property type="term" value="C:cytosol"/>
    <property type="evidence" value="ECO:0007669"/>
    <property type="project" value="TreeGrafter"/>
</dbReference>
<dbReference type="PANTHER" id="PTHR11644:SF2">
    <property type="entry name" value="CYTIDINE DEAMINASE"/>
    <property type="match status" value="1"/>
</dbReference>
<keyword evidence="3" id="KW-0378">Hydrolase</keyword>
<dbReference type="CDD" id="cd01283">
    <property type="entry name" value="cytidine_deaminase"/>
    <property type="match status" value="1"/>
</dbReference>
<name>A0A3A9YDY6_9ACTN</name>
<dbReference type="InterPro" id="IPR002125">
    <property type="entry name" value="CMP_dCMP_dom"/>
</dbReference>
<evidence type="ECO:0000256" key="1">
    <source>
        <dbReference type="ARBA" id="ARBA00006576"/>
    </source>
</evidence>
<dbReference type="PROSITE" id="PS51747">
    <property type="entry name" value="CYT_DCMP_DEAMINASES_2"/>
    <property type="match status" value="1"/>
</dbReference>
<protein>
    <submittedName>
        <fullName evidence="6">Cytidine deaminase</fullName>
    </submittedName>
</protein>
<dbReference type="InterPro" id="IPR016193">
    <property type="entry name" value="Cytidine_deaminase-like"/>
</dbReference>
<proteinExistence type="inferred from homology"/>
<feature type="domain" description="CMP/dCMP-type deaminase" evidence="5">
    <location>
        <begin position="4"/>
        <end position="128"/>
    </location>
</feature>
<dbReference type="InterPro" id="IPR050202">
    <property type="entry name" value="Cyt/Deoxycyt_deaminase"/>
</dbReference>
<dbReference type="GO" id="GO:0008270">
    <property type="term" value="F:zinc ion binding"/>
    <property type="evidence" value="ECO:0007669"/>
    <property type="project" value="InterPro"/>
</dbReference>